<dbReference type="InterPro" id="IPR038636">
    <property type="entry name" value="Wzi_sf"/>
</dbReference>
<protein>
    <recommendedName>
        <fullName evidence="3">Capsule assembly Wzi family protein</fullName>
    </recommendedName>
</protein>
<reference evidence="1 2" key="1">
    <citation type="submission" date="2018-08" db="EMBL/GenBank/DDBJ databases">
        <title>A genome reference for cultivated species of the human gut microbiota.</title>
        <authorList>
            <person name="Zou Y."/>
            <person name="Xue W."/>
            <person name="Luo G."/>
        </authorList>
    </citation>
    <scope>NUCLEOTIDE SEQUENCE [LARGE SCALE GENOMIC DNA]</scope>
    <source>
        <strain evidence="1 2">AF14-6AC</strain>
    </source>
</reference>
<evidence type="ECO:0000313" key="2">
    <source>
        <dbReference type="Proteomes" id="UP000283426"/>
    </source>
</evidence>
<proteinExistence type="predicted"/>
<name>A0A412WCJ7_9BACT</name>
<sequence>MLRLTALILLFIGGLQGYGQDRKGYYQAEIGGGVTADRLPFWLHTNTFGKITNDTYLWGTVGVGTPFSKSNTRAFDYSFGFEGTGALGRKEHRIFIDQIYGRVHWQNLILDLGIIKPEIVYDGLSSTNGDMLYSTNSRSMPGINLHTQDFIKIPWIGKWLSFKFKYAEYIMSDNRYVDSPHLHNKLLAGKLTIIHGLSIEAGIEDYAQWGGKDPDNGKLKYSFKDYLDMVKIKSGGENATLSDQINKLGNHIGRHFAQINYECPKFKTTLFYNHIFEDGSGMKYQNWPDGLYGLYFSRKENSRWFKSFVYEFYYTKNQSGPLHDRPATPEELAKQDTTSDFYGRIVLGGNDNYLNHGEYRSGWTLFGQTIGTPFFTPQSPVAGIVHGIYNNRFYAHHIGISGDLPLLNIQYKFFCSYSKNYGTYNTPFYNSEGHITSKSQTSLRLKVVVPNDKLPFDTTLDFGYDKGSLLKNNFGIMLSISKTGIFF</sequence>
<dbReference type="EMBL" id="QRYW01000025">
    <property type="protein sequence ID" value="RGV24901.1"/>
    <property type="molecule type" value="Genomic_DNA"/>
</dbReference>
<evidence type="ECO:0000313" key="1">
    <source>
        <dbReference type="EMBL" id="RGV24901.1"/>
    </source>
</evidence>
<dbReference type="Gene3D" id="2.40.160.130">
    <property type="entry name" value="Capsule assembly protein Wzi"/>
    <property type="match status" value="1"/>
</dbReference>
<gene>
    <name evidence="1" type="ORF">DWW24_12150</name>
</gene>
<dbReference type="AlphaFoldDB" id="A0A412WCJ7"/>
<dbReference type="Pfam" id="PF14052">
    <property type="entry name" value="Caps_assemb_Wzi"/>
    <property type="match status" value="1"/>
</dbReference>
<dbReference type="InterPro" id="IPR026950">
    <property type="entry name" value="Caps_assemb_Wzi"/>
</dbReference>
<dbReference type="Proteomes" id="UP000283426">
    <property type="component" value="Unassembled WGS sequence"/>
</dbReference>
<accession>A0A412WCJ7</accession>
<comment type="caution">
    <text evidence="1">The sequence shown here is derived from an EMBL/GenBank/DDBJ whole genome shotgun (WGS) entry which is preliminary data.</text>
</comment>
<evidence type="ECO:0008006" key="3">
    <source>
        <dbReference type="Google" id="ProtNLM"/>
    </source>
</evidence>
<organism evidence="1 2">
    <name type="scientific">Odoribacter splanchnicus</name>
    <dbReference type="NCBI Taxonomy" id="28118"/>
    <lineage>
        <taxon>Bacteria</taxon>
        <taxon>Pseudomonadati</taxon>
        <taxon>Bacteroidota</taxon>
        <taxon>Bacteroidia</taxon>
        <taxon>Bacteroidales</taxon>
        <taxon>Odoribacteraceae</taxon>
        <taxon>Odoribacter</taxon>
    </lineage>
</organism>
<dbReference type="RefSeq" id="WP_118108214.1">
    <property type="nucleotide sequence ID" value="NZ_JADNHN010000022.1"/>
</dbReference>